<evidence type="ECO:0000256" key="5">
    <source>
        <dbReference type="ARBA" id="ARBA00022955"/>
    </source>
</evidence>
<evidence type="ECO:0000256" key="15">
    <source>
        <dbReference type="SAM" id="Phobius"/>
    </source>
</evidence>
<evidence type="ECO:0000256" key="10">
    <source>
        <dbReference type="ARBA" id="ARBA00023166"/>
    </source>
</evidence>
<organism evidence="18">
    <name type="scientific">Phaeomonas parva</name>
    <dbReference type="NCBI Taxonomy" id="124430"/>
    <lineage>
        <taxon>Eukaryota</taxon>
        <taxon>Sar</taxon>
        <taxon>Stramenopiles</taxon>
        <taxon>Ochrophyta</taxon>
        <taxon>Pinguiophyceae</taxon>
        <taxon>Pinguiochrysidales</taxon>
        <taxon>Pinguiochrysidaceae</taxon>
        <taxon>Phaeomonas</taxon>
    </lineage>
</organism>
<feature type="transmembrane region" description="Helical" evidence="15">
    <location>
        <begin position="188"/>
        <end position="212"/>
    </location>
</feature>
<feature type="transmembrane region" description="Helical" evidence="15">
    <location>
        <begin position="605"/>
        <end position="625"/>
    </location>
</feature>
<feature type="compositionally biased region" description="Acidic residues" evidence="14">
    <location>
        <begin position="846"/>
        <end position="857"/>
    </location>
</feature>
<comment type="similarity">
    <text evidence="2">Belongs to the EBP family.</text>
</comment>
<dbReference type="Pfam" id="PF05241">
    <property type="entry name" value="EBP"/>
    <property type="match status" value="1"/>
</dbReference>
<dbReference type="EMBL" id="HBGJ01037096">
    <property type="protein sequence ID" value="CAD9264980.1"/>
    <property type="molecule type" value="Transcribed_RNA"/>
</dbReference>
<evidence type="ECO:0000259" key="16">
    <source>
        <dbReference type="PROSITE" id="PS51751"/>
    </source>
</evidence>
<dbReference type="AlphaFoldDB" id="A0A6U4JC21"/>
<evidence type="ECO:0000256" key="11">
    <source>
        <dbReference type="ARBA" id="ARBA00023221"/>
    </source>
</evidence>
<dbReference type="InterPro" id="IPR033118">
    <property type="entry name" value="EXPERA"/>
</dbReference>
<keyword evidence="3" id="KW-0444">Lipid biosynthesis</keyword>
<dbReference type="GO" id="GO:0047750">
    <property type="term" value="F:cholestenol delta-isomerase activity"/>
    <property type="evidence" value="ECO:0007669"/>
    <property type="project" value="InterPro"/>
</dbReference>
<dbReference type="EMBL" id="HBGJ01037099">
    <property type="protein sequence ID" value="CAD9264983.1"/>
    <property type="molecule type" value="Transcribed_RNA"/>
</dbReference>
<keyword evidence="10" id="KW-1207">Sterol metabolism</keyword>
<dbReference type="GO" id="GO:0016020">
    <property type="term" value="C:membrane"/>
    <property type="evidence" value="ECO:0007669"/>
    <property type="project" value="UniProtKB-SubCell"/>
</dbReference>
<feature type="transmembrane region" description="Helical" evidence="15">
    <location>
        <begin position="640"/>
        <end position="660"/>
    </location>
</feature>
<dbReference type="GO" id="GO:0000247">
    <property type="term" value="F:C-8 sterol isomerase activity"/>
    <property type="evidence" value="ECO:0007669"/>
    <property type="project" value="TreeGrafter"/>
</dbReference>
<reference evidence="18" key="1">
    <citation type="submission" date="2021-01" db="EMBL/GenBank/DDBJ databases">
        <authorList>
            <person name="Corre E."/>
            <person name="Pelletier E."/>
            <person name="Niang G."/>
            <person name="Scheremetjew M."/>
            <person name="Finn R."/>
            <person name="Kale V."/>
            <person name="Holt S."/>
            <person name="Cochrane G."/>
            <person name="Meng A."/>
            <person name="Brown T."/>
            <person name="Cohen L."/>
        </authorList>
    </citation>
    <scope>NUCLEOTIDE SEQUENCE</scope>
    <source>
        <strain evidence="18">CCMP2877</strain>
    </source>
</reference>
<evidence type="ECO:0000256" key="3">
    <source>
        <dbReference type="ARBA" id="ARBA00022516"/>
    </source>
</evidence>
<feature type="region of interest" description="Disordered" evidence="14">
    <location>
        <begin position="106"/>
        <end position="129"/>
    </location>
</feature>
<evidence type="ECO:0000313" key="18">
    <source>
        <dbReference type="EMBL" id="CAD9264983.1"/>
    </source>
</evidence>
<keyword evidence="11" id="KW-0753">Steroid metabolism</keyword>
<keyword evidence="9 13" id="KW-0472">Membrane</keyword>
<comment type="subcellular location">
    <subcellularLocation>
        <location evidence="1">Membrane</location>
        <topology evidence="1">Multi-pass membrane protein</topology>
    </subcellularLocation>
</comment>
<protein>
    <recommendedName>
        <fullName evidence="16">EXPERA domain-containing protein</fullName>
    </recommendedName>
</protein>
<feature type="transmembrane region" description="Helical" evidence="15">
    <location>
        <begin position="156"/>
        <end position="176"/>
    </location>
</feature>
<dbReference type="GO" id="GO:0016126">
    <property type="term" value="P:sterol biosynthetic process"/>
    <property type="evidence" value="ECO:0007669"/>
    <property type="project" value="UniProtKB-KW"/>
</dbReference>
<feature type="region of interest" description="Disordered" evidence="14">
    <location>
        <begin position="1"/>
        <end position="57"/>
    </location>
</feature>
<keyword evidence="4 13" id="KW-0812">Transmembrane</keyword>
<evidence type="ECO:0000313" key="17">
    <source>
        <dbReference type="EMBL" id="CAD9264980.1"/>
    </source>
</evidence>
<evidence type="ECO:0000256" key="2">
    <source>
        <dbReference type="ARBA" id="ARBA00008337"/>
    </source>
</evidence>
<evidence type="ECO:0000256" key="7">
    <source>
        <dbReference type="ARBA" id="ARBA00023011"/>
    </source>
</evidence>
<keyword evidence="5" id="KW-0752">Steroid biosynthesis</keyword>
<evidence type="ECO:0000256" key="13">
    <source>
        <dbReference type="PROSITE-ProRule" id="PRU01087"/>
    </source>
</evidence>
<feature type="transmembrane region" description="Helical" evidence="15">
    <location>
        <begin position="520"/>
        <end position="543"/>
    </location>
</feature>
<feature type="transmembrane region" description="Helical" evidence="15">
    <location>
        <begin position="224"/>
        <end position="247"/>
    </location>
</feature>
<dbReference type="InterPro" id="IPR007905">
    <property type="entry name" value="EBP"/>
</dbReference>
<accession>A0A6U4JC21</accession>
<evidence type="ECO:0000256" key="1">
    <source>
        <dbReference type="ARBA" id="ARBA00004141"/>
    </source>
</evidence>
<dbReference type="GO" id="GO:0004769">
    <property type="term" value="F:steroid Delta-isomerase activity"/>
    <property type="evidence" value="ECO:0007669"/>
    <property type="project" value="TreeGrafter"/>
</dbReference>
<feature type="transmembrane region" description="Helical" evidence="15">
    <location>
        <begin position="279"/>
        <end position="305"/>
    </location>
</feature>
<keyword evidence="12" id="KW-0413">Isomerase</keyword>
<dbReference type="PANTHER" id="PTHR14207:SF0">
    <property type="entry name" value="3-BETA-HYDROXYSTEROID-DELTA(8),DELTA(7)-ISOMERASE"/>
    <property type="match status" value="1"/>
</dbReference>
<keyword evidence="8" id="KW-0443">Lipid metabolism</keyword>
<feature type="compositionally biased region" description="Low complexity" evidence="14">
    <location>
        <begin position="114"/>
        <end position="124"/>
    </location>
</feature>
<evidence type="ECO:0000256" key="4">
    <source>
        <dbReference type="ARBA" id="ARBA00022692"/>
    </source>
</evidence>
<keyword evidence="7" id="KW-0756">Sterol biosynthesis</keyword>
<feature type="transmembrane region" description="Helical" evidence="15">
    <location>
        <begin position="460"/>
        <end position="482"/>
    </location>
</feature>
<evidence type="ECO:0000256" key="6">
    <source>
        <dbReference type="ARBA" id="ARBA00022989"/>
    </source>
</evidence>
<evidence type="ECO:0000256" key="9">
    <source>
        <dbReference type="ARBA" id="ARBA00023136"/>
    </source>
</evidence>
<dbReference type="PANTHER" id="PTHR14207">
    <property type="entry name" value="STEROL ISOMERASE"/>
    <property type="match status" value="1"/>
</dbReference>
<dbReference type="PROSITE" id="PS51751">
    <property type="entry name" value="EXPERA"/>
    <property type="match status" value="1"/>
</dbReference>
<feature type="domain" description="EXPERA" evidence="16">
    <location>
        <begin position="518"/>
        <end position="660"/>
    </location>
</feature>
<gene>
    <name evidence="17" type="ORF">PPAR1163_LOCUS23396</name>
    <name evidence="18" type="ORF">PPAR1163_LOCUS23399</name>
</gene>
<proteinExistence type="inferred from homology"/>
<feature type="transmembrane region" description="Helical" evidence="15">
    <location>
        <begin position="575"/>
        <end position="598"/>
    </location>
</feature>
<feature type="region of interest" description="Disordered" evidence="14">
    <location>
        <begin position="806"/>
        <end position="857"/>
    </location>
</feature>
<feature type="transmembrane region" description="Helical" evidence="15">
    <location>
        <begin position="403"/>
        <end position="424"/>
    </location>
</feature>
<evidence type="ECO:0000256" key="12">
    <source>
        <dbReference type="ARBA" id="ARBA00023235"/>
    </source>
</evidence>
<keyword evidence="6 13" id="KW-1133">Transmembrane helix</keyword>
<evidence type="ECO:0000256" key="8">
    <source>
        <dbReference type="ARBA" id="ARBA00023098"/>
    </source>
</evidence>
<feature type="transmembrane region" description="Helical" evidence="15">
    <location>
        <begin position="372"/>
        <end position="391"/>
    </location>
</feature>
<sequence>MLPEQYGGTGPPLPPFVDMDDIIADLSTGGTGINPPPRALSPAPSAAEPDADKDDDDVASTASLDFAVLSTGAASEKTEFFDAFADENLTFADRVRGSVRGLALKRRPWPGPPTRSRMSMSSPRASKKRGPSCCTSPFAYFAAVPAMTLAKYISRLAAFNMLVVVALIGILARAMQHNDMWVSELVQWIMWVFVVLLLQGILQFMTSLSTMYSVRYNLSLASRILGLIYLFLGLLDLAISLACIVLGTSGLDDNIDWNDVLANSEGTTQAEIIDVVQEYYIAIATSGLALALNALTLFAMLTVFVRKRMSSIRRTAARKADPKLYRIVIALREVKVVLRMSNGLSFLYACVFMGYGGYAVHFAASTNFLDPLFTLYMVLVLGVGLLILSALGWQAAKAPTRSLLITLLAASVPFATLLVSWASVCFASMSDTDNQVSDAWAGLDITGDTSEDDVSSATKLALLVAGCLLIFAGAFMIVNIAAYTTALRILSVVNVDRLRAADREILPSNEYKGNVKGSDLVLLVWAAVTGFISIFLDGTFAIFNDLVDNSDEWFLGFWIWLGKSDSRYLHSDSGLVAVSGVAALVGGPLCLALVIAILNHHSSKYGLAITVALLQCYSVMMYWGTEIHVEFRHVDTGRPGFWIVIFFGDVFRLALAFLVLHHSFLNLQRHSKRTVKLREQLEELRALLPSEDDHRRHMAQMRGKIDDIGPLVVHEAGPATPTRVPLADSLHGADEEMGFLDGYRSPDPMARPESVHIGLGLAAANTSVDSALSAFADDEEYKEVEMTSGYAYESLRRPGAELCSTPMRRSPQRDAAANADAEVGLSTFDLPGMQDRRGHVPRSAAEDTDDGEYWWWS</sequence>
<dbReference type="GO" id="GO:0005783">
    <property type="term" value="C:endoplasmic reticulum"/>
    <property type="evidence" value="ECO:0007669"/>
    <property type="project" value="TreeGrafter"/>
</dbReference>
<name>A0A6U4JC21_9STRA</name>
<feature type="transmembrane region" description="Helical" evidence="15">
    <location>
        <begin position="336"/>
        <end position="360"/>
    </location>
</feature>
<evidence type="ECO:0000256" key="14">
    <source>
        <dbReference type="SAM" id="MobiDB-lite"/>
    </source>
</evidence>